<feature type="compositionally biased region" description="Basic residues" evidence="7">
    <location>
        <begin position="25"/>
        <end position="38"/>
    </location>
</feature>
<comment type="function">
    <text evidence="6">Involved in transcription antitermination. Required for transcription of ribosomal RNA (rRNA) genes. Binds specifically to the boxA antiterminator sequence of the ribosomal RNA (rrn) operons.</text>
</comment>
<dbReference type="EMBL" id="JAJIRN010000005">
    <property type="protein sequence ID" value="MCV2368812.1"/>
    <property type="molecule type" value="Genomic_DNA"/>
</dbReference>
<organism evidence="9 10">
    <name type="scientific">Roseateles oligotrophus</name>
    <dbReference type="NCBI Taxonomy" id="1769250"/>
    <lineage>
        <taxon>Bacteria</taxon>
        <taxon>Pseudomonadati</taxon>
        <taxon>Pseudomonadota</taxon>
        <taxon>Betaproteobacteria</taxon>
        <taxon>Burkholderiales</taxon>
        <taxon>Sphaerotilaceae</taxon>
        <taxon>Roseateles</taxon>
    </lineage>
</organism>
<accession>A0ABT2YFH6</accession>
<sequence>MSNNDNAKTEAAATSSATKTSTKTTAKRPQPKSARRRSREAALQGLYQWLVTGDDVATIDAHMRELDEFDKVDRAHFDALLNGCILEAGDLDAVLARHVDRKTTELSPIEHGVLMIGAYELKHCMDIPYRVVINEAVELAKSFGGTDGHKYVNGVLDRSAGDLRPVEVAARNSNRSSPASAPDSTK</sequence>
<dbReference type="InterPro" id="IPR035926">
    <property type="entry name" value="NusB-like_sf"/>
</dbReference>
<keyword evidence="10" id="KW-1185">Reference proteome</keyword>
<evidence type="ECO:0000256" key="7">
    <source>
        <dbReference type="SAM" id="MobiDB-lite"/>
    </source>
</evidence>
<evidence type="ECO:0000256" key="5">
    <source>
        <dbReference type="ARBA" id="ARBA00023163"/>
    </source>
</evidence>
<dbReference type="Gene3D" id="1.10.940.10">
    <property type="entry name" value="NusB-like"/>
    <property type="match status" value="1"/>
</dbReference>
<dbReference type="SUPFAM" id="SSF48013">
    <property type="entry name" value="NusB-like"/>
    <property type="match status" value="1"/>
</dbReference>
<feature type="domain" description="NusB/RsmB/TIM44" evidence="8">
    <location>
        <begin position="37"/>
        <end position="159"/>
    </location>
</feature>
<dbReference type="InterPro" id="IPR011605">
    <property type="entry name" value="NusB_fam"/>
</dbReference>
<proteinExistence type="inferred from homology"/>
<keyword evidence="3 6" id="KW-0694">RNA-binding</keyword>
<evidence type="ECO:0000259" key="8">
    <source>
        <dbReference type="Pfam" id="PF01029"/>
    </source>
</evidence>
<comment type="caution">
    <text evidence="9">The sequence shown here is derived from an EMBL/GenBank/DDBJ whole genome shotgun (WGS) entry which is preliminary data.</text>
</comment>
<evidence type="ECO:0000313" key="10">
    <source>
        <dbReference type="Proteomes" id="UP001209701"/>
    </source>
</evidence>
<reference evidence="9 10" key="1">
    <citation type="submission" date="2021-11" db="EMBL/GenBank/DDBJ databases">
        <authorList>
            <person name="Liang Q."/>
            <person name="Mou H."/>
            <person name="Liu Z."/>
        </authorList>
    </citation>
    <scope>NUCLEOTIDE SEQUENCE [LARGE SCALE GENOMIC DNA]</scope>
    <source>
        <strain evidence="9 10">CHU3</strain>
    </source>
</reference>
<evidence type="ECO:0000256" key="2">
    <source>
        <dbReference type="ARBA" id="ARBA00022814"/>
    </source>
</evidence>
<comment type="similarity">
    <text evidence="1 6">Belongs to the NusB family.</text>
</comment>
<dbReference type="NCBIfam" id="TIGR01951">
    <property type="entry name" value="nusB"/>
    <property type="match status" value="1"/>
</dbReference>
<keyword evidence="4 6" id="KW-0805">Transcription regulation</keyword>
<name>A0ABT2YFH6_9BURK</name>
<evidence type="ECO:0000256" key="1">
    <source>
        <dbReference type="ARBA" id="ARBA00005952"/>
    </source>
</evidence>
<dbReference type="InterPro" id="IPR006027">
    <property type="entry name" value="NusB_RsmB_TIM44"/>
</dbReference>
<protein>
    <recommendedName>
        <fullName evidence="6">Transcription antitermination protein NusB</fullName>
    </recommendedName>
    <alternativeName>
        <fullName evidence="6">Antitermination factor NusB</fullName>
    </alternativeName>
</protein>
<keyword evidence="5 6" id="KW-0804">Transcription</keyword>
<evidence type="ECO:0000256" key="6">
    <source>
        <dbReference type="HAMAP-Rule" id="MF_00073"/>
    </source>
</evidence>
<dbReference type="Pfam" id="PF01029">
    <property type="entry name" value="NusB"/>
    <property type="match status" value="1"/>
</dbReference>
<feature type="region of interest" description="Disordered" evidence="7">
    <location>
        <begin position="1"/>
        <end position="38"/>
    </location>
</feature>
<dbReference type="PANTHER" id="PTHR11078:SF3">
    <property type="entry name" value="ANTITERMINATION NUSB DOMAIN-CONTAINING PROTEIN"/>
    <property type="match status" value="1"/>
</dbReference>
<evidence type="ECO:0000256" key="4">
    <source>
        <dbReference type="ARBA" id="ARBA00023015"/>
    </source>
</evidence>
<evidence type="ECO:0000313" key="9">
    <source>
        <dbReference type="EMBL" id="MCV2368812.1"/>
    </source>
</evidence>
<dbReference type="RefSeq" id="WP_263571408.1">
    <property type="nucleotide sequence ID" value="NZ_JAJIRN010000005.1"/>
</dbReference>
<dbReference type="HAMAP" id="MF_00073">
    <property type="entry name" value="NusB"/>
    <property type="match status" value="1"/>
</dbReference>
<dbReference type="PANTHER" id="PTHR11078">
    <property type="entry name" value="N UTILIZATION SUBSTANCE PROTEIN B-RELATED"/>
    <property type="match status" value="1"/>
</dbReference>
<evidence type="ECO:0000256" key="3">
    <source>
        <dbReference type="ARBA" id="ARBA00022884"/>
    </source>
</evidence>
<dbReference type="Proteomes" id="UP001209701">
    <property type="component" value="Unassembled WGS sequence"/>
</dbReference>
<gene>
    <name evidence="6 9" type="primary">nusB</name>
    <name evidence="9" type="ORF">LNV07_12035</name>
</gene>
<keyword evidence="2 6" id="KW-0889">Transcription antitermination</keyword>
<feature type="compositionally biased region" description="Low complexity" evidence="7">
    <location>
        <begin position="9"/>
        <end position="24"/>
    </location>
</feature>